<dbReference type="Pfam" id="PF01933">
    <property type="entry name" value="CofD"/>
    <property type="match status" value="1"/>
</dbReference>
<gene>
    <name evidence="2" type="primary">yvcK</name>
    <name evidence="2" type="ORF">DRW07_04000</name>
</gene>
<keyword evidence="3" id="KW-1185">Reference proteome</keyword>
<proteinExistence type="predicted"/>
<accession>A0A3N5ZBC1</accession>
<evidence type="ECO:0000313" key="3">
    <source>
        <dbReference type="Proteomes" id="UP000275281"/>
    </source>
</evidence>
<dbReference type="NCBIfam" id="TIGR01826">
    <property type="entry name" value="CofD_related"/>
    <property type="match status" value="1"/>
</dbReference>
<dbReference type="AlphaFoldDB" id="A0A3N5ZBC1"/>
<sequence length="303" mass="32122">MNVVCIGGGKGLSSVLNAWCQLGASVTAIVATTDNGGCSGRLRSAGSPVAWGDLRKALIATTSNHDSVFEAMSHRFASLGNLSGHCTGNLMLEALYQQTGSVSQAIEIMGNMIGSQASVLPMCEHPADLLAITQNGTCIAGETNIDALPSMPAQLMLDKEVQAPQTCINAIKDADLICIGPGSLLTSIMPVLLMPDIQSALKTTSSTKLFIHNIDYEKGPASRIEPKEIVQWITSHCGKMGINAELSRHLLLVNNHSYRLPRSLQSVIAGNDTKHEIASLVSALTYVSKTLTQVHNPALFNAF</sequence>
<dbReference type="GO" id="GO:0043743">
    <property type="term" value="F:LPPG:FO 2-phospho-L-lactate transferase activity"/>
    <property type="evidence" value="ECO:0007669"/>
    <property type="project" value="InterPro"/>
</dbReference>
<dbReference type="CDD" id="cd07187">
    <property type="entry name" value="YvcK_like"/>
    <property type="match status" value="1"/>
</dbReference>
<dbReference type="InterPro" id="IPR002882">
    <property type="entry name" value="CofD"/>
</dbReference>
<dbReference type="SUPFAM" id="SSF142338">
    <property type="entry name" value="CofD-like"/>
    <property type="match status" value="1"/>
</dbReference>
<comment type="caution">
    <text evidence="2">The sequence shown here is derived from an EMBL/GenBank/DDBJ whole genome shotgun (WGS) entry which is preliminary data.</text>
</comment>
<dbReference type="PANTHER" id="PTHR30135:SF3">
    <property type="entry name" value="GLUCONEOGENESIS FACTOR-RELATED"/>
    <property type="match status" value="1"/>
</dbReference>
<dbReference type="PANTHER" id="PTHR30135">
    <property type="entry name" value="UNCHARACTERIZED PROTEIN YVCK-RELATED"/>
    <property type="match status" value="1"/>
</dbReference>
<organism evidence="2 3">
    <name type="scientific">Alteromonas sediminis</name>
    <dbReference type="NCBI Taxonomy" id="2259342"/>
    <lineage>
        <taxon>Bacteria</taxon>
        <taxon>Pseudomonadati</taxon>
        <taxon>Pseudomonadota</taxon>
        <taxon>Gammaproteobacteria</taxon>
        <taxon>Alteromonadales</taxon>
        <taxon>Alteromonadaceae</taxon>
        <taxon>Alteromonas/Salinimonas group</taxon>
        <taxon>Alteromonas</taxon>
    </lineage>
</organism>
<evidence type="ECO:0000256" key="1">
    <source>
        <dbReference type="ARBA" id="ARBA00022490"/>
    </source>
</evidence>
<reference evidence="2 3" key="1">
    <citation type="submission" date="2018-11" db="EMBL/GenBank/DDBJ databases">
        <authorList>
            <person name="Ye M.-Q."/>
            <person name="Du Z.-J."/>
        </authorList>
    </citation>
    <scope>NUCLEOTIDE SEQUENCE [LARGE SCALE GENOMIC DNA]</scope>
    <source>
        <strain evidence="2 3">U0105</strain>
    </source>
</reference>
<evidence type="ECO:0000313" key="2">
    <source>
        <dbReference type="EMBL" id="RPJ68574.1"/>
    </source>
</evidence>
<dbReference type="InterPro" id="IPR038136">
    <property type="entry name" value="CofD-like_dom_sf"/>
</dbReference>
<dbReference type="Proteomes" id="UP000275281">
    <property type="component" value="Unassembled WGS sequence"/>
</dbReference>
<dbReference type="EMBL" id="RPOK01000001">
    <property type="protein sequence ID" value="RPJ68574.1"/>
    <property type="molecule type" value="Genomic_DNA"/>
</dbReference>
<dbReference type="OrthoDB" id="5413830at2"/>
<keyword evidence="1" id="KW-0963">Cytoplasm</keyword>
<protein>
    <submittedName>
        <fullName evidence="2">Uridine diphosphate-N-acetylglucosamine-binding protein YvcK</fullName>
    </submittedName>
</protein>
<dbReference type="Gene3D" id="3.40.50.10680">
    <property type="entry name" value="CofD-like domains"/>
    <property type="match status" value="1"/>
</dbReference>
<dbReference type="RefSeq" id="WP_124026575.1">
    <property type="nucleotide sequence ID" value="NZ_JBHRSN010000005.1"/>
</dbReference>
<name>A0A3N5ZBC1_9ALTE</name>
<dbReference type="InterPro" id="IPR010119">
    <property type="entry name" value="Gluconeogen_factor"/>
</dbReference>